<keyword evidence="1" id="KW-0472">Membrane</keyword>
<keyword evidence="1" id="KW-1133">Transmembrane helix</keyword>
<organism evidence="2 3">
    <name type="scientific">Collichthys lucidus</name>
    <name type="common">Big head croaker</name>
    <name type="synonym">Sciaena lucida</name>
    <dbReference type="NCBI Taxonomy" id="240159"/>
    <lineage>
        <taxon>Eukaryota</taxon>
        <taxon>Metazoa</taxon>
        <taxon>Chordata</taxon>
        <taxon>Craniata</taxon>
        <taxon>Vertebrata</taxon>
        <taxon>Euteleostomi</taxon>
        <taxon>Actinopterygii</taxon>
        <taxon>Neopterygii</taxon>
        <taxon>Teleostei</taxon>
        <taxon>Neoteleostei</taxon>
        <taxon>Acanthomorphata</taxon>
        <taxon>Eupercaria</taxon>
        <taxon>Sciaenidae</taxon>
        <taxon>Collichthys</taxon>
    </lineage>
</organism>
<feature type="transmembrane region" description="Helical" evidence="1">
    <location>
        <begin position="337"/>
        <end position="359"/>
    </location>
</feature>
<proteinExistence type="predicted"/>
<dbReference type="EMBL" id="CM014090">
    <property type="protein sequence ID" value="TKS81168.1"/>
    <property type="molecule type" value="Genomic_DNA"/>
</dbReference>
<evidence type="ECO:0000313" key="2">
    <source>
        <dbReference type="EMBL" id="TKS81168.1"/>
    </source>
</evidence>
<sequence length="441" mass="48951">MEAYEISCMQCRTNPAELSVLFHKACSSGLTFSPELSGPDPEQETVETVVICRLLQTGHHVSTTSERKSESEGAGLCSLDKVLLTAAVWVNRGGARQDARWDKRADTRSSAVASRRPPRSLCVLFLSYYYFCIQSERPQRHMAPRFEPNTDCWCSCGVSVTCWLSVSPPDMSSEDPIVSAMLRTEFRDLIVPLYLHGYNNSTLLVVHCERQRITCTSTNAILSSLLRVYNSVLLKEESICSAAVPEGNYTDDTSLSDALVLLKYDSFDIVGWVVCHSHQAKCQGGNGDLPLCYSSAHALAVCQILNGSINKFHKSGGNAPPRFTSFSEIVCNNKQHLLGYDPAVVFISPVFIFYVRLLALRLSGMMDSKASKSFAKAVGLSGVEIRRDVTLLLVTPILVCFCLAVDLSKMLNREKHFWNTLSSGEENIEEATRRHAREILR</sequence>
<keyword evidence="1" id="KW-0812">Transmembrane</keyword>
<evidence type="ECO:0000256" key="1">
    <source>
        <dbReference type="SAM" id="Phobius"/>
    </source>
</evidence>
<dbReference type="Proteomes" id="UP000298787">
    <property type="component" value="Chromosome 13"/>
</dbReference>
<dbReference type="AlphaFoldDB" id="A0A4U5V1A8"/>
<evidence type="ECO:0000313" key="3">
    <source>
        <dbReference type="Proteomes" id="UP000298787"/>
    </source>
</evidence>
<name>A0A4U5V1A8_COLLU</name>
<reference evidence="2 3" key="1">
    <citation type="submission" date="2019-01" db="EMBL/GenBank/DDBJ databases">
        <title>Genome Assembly of Collichthys lucidus.</title>
        <authorList>
            <person name="Cai M."/>
            <person name="Xiao S."/>
        </authorList>
    </citation>
    <scope>NUCLEOTIDE SEQUENCE [LARGE SCALE GENOMIC DNA]</scope>
    <source>
        <strain evidence="2">JT15FE1705JMU</strain>
        <tissue evidence="2">Muscle</tissue>
    </source>
</reference>
<accession>A0A4U5V1A8</accession>
<protein>
    <submittedName>
        <fullName evidence="2">Uncharacterized protein</fullName>
    </submittedName>
</protein>
<keyword evidence="3" id="KW-1185">Reference proteome</keyword>
<gene>
    <name evidence="2" type="ORF">D9C73_015272</name>
</gene>